<evidence type="ECO:0000313" key="3">
    <source>
        <dbReference type="Proteomes" id="UP001623660"/>
    </source>
</evidence>
<organism evidence="2 3">
    <name type="scientific">Candidatus Clostridium eludens</name>
    <dbReference type="NCBI Taxonomy" id="3381663"/>
    <lineage>
        <taxon>Bacteria</taxon>
        <taxon>Bacillati</taxon>
        <taxon>Bacillota</taxon>
        <taxon>Clostridia</taxon>
        <taxon>Eubacteriales</taxon>
        <taxon>Clostridiaceae</taxon>
        <taxon>Clostridium</taxon>
    </lineage>
</organism>
<feature type="domain" description="Protein NO VEIN C-terminal" evidence="1">
    <location>
        <begin position="363"/>
        <end position="439"/>
    </location>
</feature>
<keyword evidence="3" id="KW-1185">Reference proteome</keyword>
<evidence type="ECO:0000259" key="1">
    <source>
        <dbReference type="Pfam" id="PF13020"/>
    </source>
</evidence>
<comment type="caution">
    <text evidence="2">The sequence shown here is derived from an EMBL/GenBank/DDBJ whole genome shotgun (WGS) entry which is preliminary data.</text>
</comment>
<accession>A0ABW8SJ28</accession>
<reference evidence="2 3" key="1">
    <citation type="submission" date="2024-11" db="EMBL/GenBank/DDBJ databases">
        <authorList>
            <person name="Heng Y.C."/>
            <person name="Lim A.C.H."/>
            <person name="Lee J.K.Y."/>
            <person name="Kittelmann S."/>
        </authorList>
    </citation>
    <scope>NUCLEOTIDE SEQUENCE [LARGE SCALE GENOMIC DNA]</scope>
    <source>
        <strain evidence="2 3">WILCCON 0269</strain>
    </source>
</reference>
<gene>
    <name evidence="2" type="ORF">ACJDU8_10520</name>
</gene>
<sequence>MTKHIYQYTYDIDKKKLYENKLYIEGKKDICRYALLFLDKLESEDNTPFYNLSKNQLEDNFKKLNSSSVISPVFTRLNDYAEWYSKEYLNASLESRYFSKLLNKNEIIKHVKLYSDIKKLCKDSFQFYDLLNNTNCNPLEKAIAVLLYIGLNQEDIINLRIDWLDLENGTIRLPNRIFQNISKSFISFINQSLIFDEQQIKKGKLNPLDKIYFLKRKRKLNSNPRNTGLITPYITKFRKCNENKAIQYCKNATDISLSGFYNYLMSLEYDDAKCIEPKNIVYKKDIFEGKYTEDKLKNSISTKATNIKNQYIAFKKYNNITNNSVFDAAKITMYPKGNIVERNNHSIENKLSKQKIERTELGEKKVKEALVKKYGEDNVYKVKNSEGFDFQVTYNSQAIMDIEVKTICNLQDTFCMTINEIEKNRNKENYYLFLVVLKEGAKEEECIKIIKNPFDKLGINVEELIGGDNNYFKYNNCIIKAQSFSIKISLIDKIRFEEIL</sequence>
<dbReference type="Proteomes" id="UP001623660">
    <property type="component" value="Unassembled WGS sequence"/>
</dbReference>
<dbReference type="RefSeq" id="WP_406792112.1">
    <property type="nucleotide sequence ID" value="NZ_JBJHZX010000014.1"/>
</dbReference>
<dbReference type="InterPro" id="IPR024975">
    <property type="entry name" value="NOV_C"/>
</dbReference>
<dbReference type="Pfam" id="PF13020">
    <property type="entry name" value="NOV_C"/>
    <property type="match status" value="1"/>
</dbReference>
<proteinExistence type="predicted"/>
<evidence type="ECO:0000313" key="2">
    <source>
        <dbReference type="EMBL" id="MFL0195995.1"/>
    </source>
</evidence>
<dbReference type="EMBL" id="JBJHZX010000014">
    <property type="protein sequence ID" value="MFL0195995.1"/>
    <property type="molecule type" value="Genomic_DNA"/>
</dbReference>
<protein>
    <submittedName>
        <fullName evidence="2">Protein NO VEIN domain-containing protein</fullName>
    </submittedName>
</protein>
<name>A0ABW8SJ28_9CLOT</name>